<dbReference type="InterPro" id="IPR019734">
    <property type="entry name" value="TPR_rpt"/>
</dbReference>
<sequence length="662" mass="71647">MSKKPFGASAIFIVLGLLFIAVIGFRTISTPEIWTHLAQGRTNAPISVLEADSAVNTTHLYDKATYALWNIGGAPLLITMNIIGLLATFLLLIQVSKKWGGSLSQGFALLICGHLMFQSLDVDPDTVMLLGIALFLYLLSTIKSPAILFGALIPLQILWTNLDGSFLYGPILAGLTAFQAAQAQKGSGRKSKQTAQAGTYGILAAALAVATLANPYMFKLHAQVLANIQSPLPVYWSSLFLEYFQVPPLKPLILFTLVLGAGGLITLKKRLPIVLTTLAIFGAFLVWTSPQTSPLFAVLAFPFIVLSLTSISEYVHDSLKNVLGDQAKLLSPATGVIFALLIVFSFIPVTSNCAYVKSGSASNFGLGIQEELFPSGAEEILNHPAFPEKFINMPADGGYLAWKNPERKIFLDYRSGRYDKELLKEINSMMLGNRKAYDSIYETYRPEAIIINTLSASSAQGISTLLARQVWKLAYFDGTTAILLMDKEKFAPLLNNAKAQAQGLAQLEAARVAYAAKITKGCRAGNPGELIGSGKVFLAFNRPAESKAIFALLLQGNSSIPAAWIGLGNSQLLLKEFEPAMKTLKTATEMSPHSLLAWASYATACKYAGNSEAFEEAVEKVKHLAEKNKAEAEKAAKELPEVPEELKKEKQAVEDMTVPANI</sequence>
<name>A0A6C2UH45_9BACT</name>
<protein>
    <submittedName>
        <fullName evidence="4">Uncharacterized protein</fullName>
    </submittedName>
</protein>
<evidence type="ECO:0000313" key="5">
    <source>
        <dbReference type="Proteomes" id="UP000346198"/>
    </source>
</evidence>
<dbReference type="AlphaFoldDB" id="A0A6C2UH45"/>
<evidence type="ECO:0000256" key="1">
    <source>
        <dbReference type="PROSITE-ProRule" id="PRU00339"/>
    </source>
</evidence>
<keyword evidence="3" id="KW-1133">Transmembrane helix</keyword>
<evidence type="ECO:0000313" key="4">
    <source>
        <dbReference type="EMBL" id="VGO19448.1"/>
    </source>
</evidence>
<dbReference type="RefSeq" id="WP_136060843.1">
    <property type="nucleotide sequence ID" value="NZ_CAAHFH010000001.1"/>
</dbReference>
<reference evidence="4 5" key="1">
    <citation type="submission" date="2019-04" db="EMBL/GenBank/DDBJ databases">
        <authorList>
            <person name="Van Vliet M D."/>
        </authorList>
    </citation>
    <scope>NUCLEOTIDE SEQUENCE [LARGE SCALE GENOMIC DNA]</scope>
    <source>
        <strain evidence="4 5">F21</strain>
    </source>
</reference>
<organism evidence="4 5">
    <name type="scientific">Pontiella sulfatireligans</name>
    <dbReference type="NCBI Taxonomy" id="2750658"/>
    <lineage>
        <taxon>Bacteria</taxon>
        <taxon>Pseudomonadati</taxon>
        <taxon>Kiritimatiellota</taxon>
        <taxon>Kiritimatiellia</taxon>
        <taxon>Kiritimatiellales</taxon>
        <taxon>Pontiellaceae</taxon>
        <taxon>Pontiella</taxon>
    </lineage>
</organism>
<feature type="transmembrane region" description="Helical" evidence="3">
    <location>
        <begin position="271"/>
        <end position="289"/>
    </location>
</feature>
<dbReference type="InterPro" id="IPR011990">
    <property type="entry name" value="TPR-like_helical_dom_sf"/>
</dbReference>
<feature type="transmembrane region" description="Helical" evidence="3">
    <location>
        <begin position="99"/>
        <end position="117"/>
    </location>
</feature>
<keyword evidence="1" id="KW-0802">TPR repeat</keyword>
<dbReference type="EMBL" id="CAAHFH010000001">
    <property type="protein sequence ID" value="VGO19448.1"/>
    <property type="molecule type" value="Genomic_DNA"/>
</dbReference>
<keyword evidence="3" id="KW-0472">Membrane</keyword>
<feature type="transmembrane region" description="Helical" evidence="3">
    <location>
        <begin position="295"/>
        <end position="315"/>
    </location>
</feature>
<feature type="repeat" description="TPR" evidence="1">
    <location>
        <begin position="561"/>
        <end position="594"/>
    </location>
</feature>
<feature type="transmembrane region" description="Helical" evidence="3">
    <location>
        <begin position="195"/>
        <end position="214"/>
    </location>
</feature>
<dbReference type="Proteomes" id="UP000346198">
    <property type="component" value="Unassembled WGS sequence"/>
</dbReference>
<dbReference type="PROSITE" id="PS50005">
    <property type="entry name" value="TPR"/>
    <property type="match status" value="1"/>
</dbReference>
<feature type="transmembrane region" description="Helical" evidence="3">
    <location>
        <begin position="327"/>
        <end position="347"/>
    </location>
</feature>
<gene>
    <name evidence="4" type="ORF">SCARR_01506</name>
</gene>
<feature type="transmembrane region" description="Helical" evidence="3">
    <location>
        <begin position="234"/>
        <end position="259"/>
    </location>
</feature>
<evidence type="ECO:0000256" key="2">
    <source>
        <dbReference type="SAM" id="MobiDB-lite"/>
    </source>
</evidence>
<feature type="transmembrane region" description="Helical" evidence="3">
    <location>
        <begin position="6"/>
        <end position="25"/>
    </location>
</feature>
<feature type="region of interest" description="Disordered" evidence="2">
    <location>
        <begin position="632"/>
        <end position="662"/>
    </location>
</feature>
<dbReference type="Gene3D" id="1.25.40.10">
    <property type="entry name" value="Tetratricopeptide repeat domain"/>
    <property type="match status" value="1"/>
</dbReference>
<feature type="compositionally biased region" description="Basic and acidic residues" evidence="2">
    <location>
        <begin position="632"/>
        <end position="653"/>
    </location>
</feature>
<feature type="transmembrane region" description="Helical" evidence="3">
    <location>
        <begin position="129"/>
        <end position="153"/>
    </location>
</feature>
<keyword evidence="5" id="KW-1185">Reference proteome</keyword>
<proteinExistence type="predicted"/>
<keyword evidence="3" id="KW-0812">Transmembrane</keyword>
<accession>A0A6C2UH45</accession>
<dbReference type="SUPFAM" id="SSF48452">
    <property type="entry name" value="TPR-like"/>
    <property type="match status" value="1"/>
</dbReference>
<evidence type="ECO:0000256" key="3">
    <source>
        <dbReference type="SAM" id="Phobius"/>
    </source>
</evidence>
<feature type="transmembrane region" description="Helical" evidence="3">
    <location>
        <begin position="67"/>
        <end position="93"/>
    </location>
</feature>